<evidence type="ECO:0000256" key="3">
    <source>
        <dbReference type="ARBA" id="ARBA00022553"/>
    </source>
</evidence>
<keyword evidence="5" id="KW-0689">Ribosomal protein</keyword>
<dbReference type="InterPro" id="IPR012340">
    <property type="entry name" value="NA-bd_OB-fold"/>
</dbReference>
<dbReference type="PANTHER" id="PTHR10744">
    <property type="entry name" value="40S RIBOSOMAL PROTEIN S11 FAMILY MEMBER"/>
    <property type="match status" value="1"/>
</dbReference>
<dbReference type="CDD" id="cd00364">
    <property type="entry name" value="Ribosomal_uS17"/>
    <property type="match status" value="1"/>
</dbReference>
<evidence type="ECO:0008006" key="12">
    <source>
        <dbReference type="Google" id="ProtNLM"/>
    </source>
</evidence>
<dbReference type="EMBL" id="CAUEEQ010013322">
    <property type="protein sequence ID" value="CAJ0937318.1"/>
    <property type="molecule type" value="Genomic_DNA"/>
</dbReference>
<keyword evidence="6" id="KW-0007">Acetylation</keyword>
<proteinExistence type="inferred from homology"/>
<name>A0ABN9LAI0_9NEOB</name>
<accession>A0ABN9LAI0</accession>
<evidence type="ECO:0000313" key="10">
    <source>
        <dbReference type="EMBL" id="CAJ0937318.1"/>
    </source>
</evidence>
<dbReference type="Proteomes" id="UP001176940">
    <property type="component" value="Unassembled WGS sequence"/>
</dbReference>
<comment type="caution">
    <text evidence="10">The sequence shown here is derived from an EMBL/GenBank/DDBJ whole genome shotgun (WGS) entry which is preliminary data.</text>
</comment>
<reference evidence="10" key="1">
    <citation type="submission" date="2023-07" db="EMBL/GenBank/DDBJ databases">
        <authorList>
            <person name="Stuckert A."/>
        </authorList>
    </citation>
    <scope>NUCLEOTIDE SEQUENCE</scope>
</reference>
<keyword evidence="11" id="KW-1185">Reference proteome</keyword>
<evidence type="ECO:0000256" key="8">
    <source>
        <dbReference type="ARBA" id="ARBA00023274"/>
    </source>
</evidence>
<evidence type="ECO:0000313" key="11">
    <source>
        <dbReference type="Proteomes" id="UP001176940"/>
    </source>
</evidence>
<dbReference type="SUPFAM" id="SSF50249">
    <property type="entry name" value="Nucleic acid-binding proteins"/>
    <property type="match status" value="1"/>
</dbReference>
<dbReference type="InterPro" id="IPR000266">
    <property type="entry name" value="Ribosomal_uS17"/>
</dbReference>
<keyword evidence="4" id="KW-0164">Citrullination</keyword>
<gene>
    <name evidence="10" type="ORF">RIMI_LOCUS7142066</name>
</gene>
<comment type="similarity">
    <text evidence="1">Belongs to the universal ribosomal protein uS17 family.</text>
</comment>
<dbReference type="PANTHER" id="PTHR10744:SF52">
    <property type="entry name" value="SMALL RIBOSOMAL SUBUNIT PROTEIN US17"/>
    <property type="match status" value="1"/>
</dbReference>
<dbReference type="Pfam" id="PF00366">
    <property type="entry name" value="Ribosomal_S17"/>
    <property type="match status" value="1"/>
</dbReference>
<evidence type="ECO:0000256" key="6">
    <source>
        <dbReference type="ARBA" id="ARBA00022990"/>
    </source>
</evidence>
<evidence type="ECO:0000256" key="2">
    <source>
        <dbReference type="ARBA" id="ARBA00022481"/>
    </source>
</evidence>
<evidence type="ECO:0000256" key="1">
    <source>
        <dbReference type="ARBA" id="ARBA00010254"/>
    </source>
</evidence>
<dbReference type="PRINTS" id="PR00973">
    <property type="entry name" value="RIBOSOMALS17"/>
</dbReference>
<organism evidence="10 11">
    <name type="scientific">Ranitomeya imitator</name>
    <name type="common">mimic poison frog</name>
    <dbReference type="NCBI Taxonomy" id="111125"/>
    <lineage>
        <taxon>Eukaryota</taxon>
        <taxon>Metazoa</taxon>
        <taxon>Chordata</taxon>
        <taxon>Craniata</taxon>
        <taxon>Vertebrata</taxon>
        <taxon>Euteleostomi</taxon>
        <taxon>Amphibia</taxon>
        <taxon>Batrachia</taxon>
        <taxon>Anura</taxon>
        <taxon>Neobatrachia</taxon>
        <taxon>Hyloidea</taxon>
        <taxon>Dendrobatidae</taxon>
        <taxon>Dendrobatinae</taxon>
        <taxon>Ranitomeya</taxon>
    </lineage>
</organism>
<keyword evidence="7" id="KW-0564">Palmitate</keyword>
<keyword evidence="2" id="KW-0488">Methylation</keyword>
<dbReference type="Gene3D" id="2.40.50.1000">
    <property type="match status" value="1"/>
</dbReference>
<evidence type="ECO:0000256" key="4">
    <source>
        <dbReference type="ARBA" id="ARBA00022934"/>
    </source>
</evidence>
<keyword evidence="8" id="KW-0687">Ribonucleoprotein</keyword>
<evidence type="ECO:0000256" key="7">
    <source>
        <dbReference type="ARBA" id="ARBA00023139"/>
    </source>
</evidence>
<keyword evidence="9" id="KW-0449">Lipoprotein</keyword>
<evidence type="ECO:0000256" key="5">
    <source>
        <dbReference type="ARBA" id="ARBA00022980"/>
    </source>
</evidence>
<keyword evidence="3" id="KW-0597">Phosphoprotein</keyword>
<protein>
    <recommendedName>
        <fullName evidence="12">40S ribosomal protein S11</fullName>
    </recommendedName>
</protein>
<evidence type="ECO:0000256" key="9">
    <source>
        <dbReference type="ARBA" id="ARBA00023288"/>
    </source>
</evidence>
<sequence>MATRGDRCSVAVWSLESCHTDSSPATNDAEVPGNQGKHWVTKHRAALSNPMFTLVTIVKVKKTNSAEKQSAGDRQRKLLTPFQKLERVEYSQALLMMKAGSITMILRLTSSQCNGSIMTHCLKKRHMPNPPQNVETNSFAERTALSNGTERMADGWLLESVQHTIVMRRDYLQYIRKYNCFEKCHKNMSVHLSLCFWDVQIRDIITIGVCRPLSKTVRFNVLKVTKVTGTKKQFQKF</sequence>